<reference evidence="3" key="1">
    <citation type="submission" date="2020-04" db="EMBL/GenBank/DDBJ databases">
        <title>Genome Assembly and Annotation of Botryosphaeria dothidea sdau 11-99, a Latent Pathogen of Apple Fruit Ring Rot in China.</title>
        <authorList>
            <person name="Yu C."/>
            <person name="Diao Y."/>
            <person name="Lu Q."/>
            <person name="Zhao J."/>
            <person name="Cui S."/>
            <person name="Peng C."/>
            <person name="He B."/>
            <person name="Liu H."/>
        </authorList>
    </citation>
    <scope>NUCLEOTIDE SEQUENCE [LARGE SCALE GENOMIC DNA]</scope>
    <source>
        <strain evidence="3">Sdau11-99</strain>
    </source>
</reference>
<evidence type="ECO:0000256" key="1">
    <source>
        <dbReference type="SAM" id="MobiDB-lite"/>
    </source>
</evidence>
<organism evidence="3 4">
    <name type="scientific">Botryosphaeria dothidea</name>
    <dbReference type="NCBI Taxonomy" id="55169"/>
    <lineage>
        <taxon>Eukaryota</taxon>
        <taxon>Fungi</taxon>
        <taxon>Dikarya</taxon>
        <taxon>Ascomycota</taxon>
        <taxon>Pezizomycotina</taxon>
        <taxon>Dothideomycetes</taxon>
        <taxon>Dothideomycetes incertae sedis</taxon>
        <taxon>Botryosphaeriales</taxon>
        <taxon>Botryosphaeriaceae</taxon>
        <taxon>Botryosphaeria</taxon>
    </lineage>
</organism>
<feature type="compositionally biased region" description="Low complexity" evidence="1">
    <location>
        <begin position="101"/>
        <end position="110"/>
    </location>
</feature>
<name>A0A8H4J5I2_9PEZI</name>
<proteinExistence type="predicted"/>
<gene>
    <name evidence="3" type="ORF">GTA08_BOTSDO13262</name>
</gene>
<keyword evidence="4" id="KW-1185">Reference proteome</keyword>
<dbReference type="Gene3D" id="3.30.160.60">
    <property type="entry name" value="Classic Zinc Finger"/>
    <property type="match status" value="1"/>
</dbReference>
<feature type="region of interest" description="Disordered" evidence="1">
    <location>
        <begin position="53"/>
        <end position="110"/>
    </location>
</feature>
<evidence type="ECO:0000259" key="2">
    <source>
        <dbReference type="PROSITE" id="PS00028"/>
    </source>
</evidence>
<dbReference type="AlphaFoldDB" id="A0A8H4J5I2"/>
<comment type="caution">
    <text evidence="3">The sequence shown here is derived from an EMBL/GenBank/DDBJ whole genome shotgun (WGS) entry which is preliminary data.</text>
</comment>
<evidence type="ECO:0000313" key="4">
    <source>
        <dbReference type="Proteomes" id="UP000572817"/>
    </source>
</evidence>
<sequence>MSSRYVPAFHNGHHELDDVAKWDSSTLAQHWDTANSNNYHPAVDRPCGTSNISFRAVPEHGQSPFHSQQPPRGRRPFAGLAPLAPTPTNNTGYPHTRRDSSASASTFGTSSPFSPIATSTNFSPLTPYFTTSPSTPFGNANAPLQCCGHTFVNTQTLKRHQREVKTCPLWMGPHPTFTCIYCKTTCKRKSGLKQHLTEKHPELERM</sequence>
<protein>
    <recommendedName>
        <fullName evidence="2">C2H2-type domain-containing protein</fullName>
    </recommendedName>
</protein>
<dbReference type="EMBL" id="WWBZ02000011">
    <property type="protein sequence ID" value="KAF4311193.1"/>
    <property type="molecule type" value="Genomic_DNA"/>
</dbReference>
<accession>A0A8H4J5I2</accession>
<evidence type="ECO:0000313" key="3">
    <source>
        <dbReference type="EMBL" id="KAF4311193.1"/>
    </source>
</evidence>
<dbReference type="PROSITE" id="PS00028">
    <property type="entry name" value="ZINC_FINGER_C2H2_1"/>
    <property type="match status" value="1"/>
</dbReference>
<feature type="domain" description="C2H2-type" evidence="2">
    <location>
        <begin position="179"/>
        <end position="200"/>
    </location>
</feature>
<dbReference type="InterPro" id="IPR013087">
    <property type="entry name" value="Znf_C2H2_type"/>
</dbReference>
<dbReference type="Proteomes" id="UP000572817">
    <property type="component" value="Unassembled WGS sequence"/>
</dbReference>